<gene>
    <name evidence="1" type="ORF">BSK52_06060</name>
</gene>
<evidence type="ECO:0000313" key="2">
    <source>
        <dbReference type="Proteomes" id="UP000187439"/>
    </source>
</evidence>
<evidence type="ECO:0000313" key="1">
    <source>
        <dbReference type="EMBL" id="OMD43061.1"/>
    </source>
</evidence>
<dbReference type="Proteomes" id="UP000187439">
    <property type="component" value="Unassembled WGS sequence"/>
</dbReference>
<protein>
    <submittedName>
        <fullName evidence="1">Uncharacterized protein</fullName>
    </submittedName>
</protein>
<name>A0A1R0Y6T6_9BACL</name>
<proteinExistence type="predicted"/>
<sequence>MIDAPPIFPIISAISLPDTIPVNNKIPAPIDAGHASLMPPGLIKITSIAIMKTKVVIPMPKVMITPPLYLQKYKTSPTCPIHYILCMYNW</sequence>
<dbReference type="AlphaFoldDB" id="A0A1R0Y6T6"/>
<reference evidence="1 2" key="1">
    <citation type="submission" date="2016-10" db="EMBL/GenBank/DDBJ databases">
        <title>Paenibacillus species isolates.</title>
        <authorList>
            <person name="Beno S.M."/>
        </authorList>
    </citation>
    <scope>NUCLEOTIDE SEQUENCE [LARGE SCALE GENOMIC DNA]</scope>
    <source>
        <strain evidence="1 2">FSL H7-0710</strain>
    </source>
</reference>
<organism evidence="1 2">
    <name type="scientific">Paenibacillus odorifer</name>
    <dbReference type="NCBI Taxonomy" id="189426"/>
    <lineage>
        <taxon>Bacteria</taxon>
        <taxon>Bacillati</taxon>
        <taxon>Bacillota</taxon>
        <taxon>Bacilli</taxon>
        <taxon>Bacillales</taxon>
        <taxon>Paenibacillaceae</taxon>
        <taxon>Paenibacillus</taxon>
    </lineage>
</organism>
<accession>A0A1R0Y6T6</accession>
<dbReference type="EMBL" id="MPTC01000003">
    <property type="protein sequence ID" value="OMD43061.1"/>
    <property type="molecule type" value="Genomic_DNA"/>
</dbReference>
<comment type="caution">
    <text evidence="1">The sequence shown here is derived from an EMBL/GenBank/DDBJ whole genome shotgun (WGS) entry which is preliminary data.</text>
</comment>